<protein>
    <submittedName>
        <fullName evidence="2">Uroporphyrinogen decarboxylase</fullName>
    </submittedName>
</protein>
<dbReference type="KEGG" id="lbe:MOO44_01510"/>
<dbReference type="PANTHER" id="PTHR47099">
    <property type="entry name" value="METHYLCOBAMIDE:COM METHYLTRANSFERASE MTBA"/>
    <property type="match status" value="1"/>
</dbReference>
<evidence type="ECO:0000313" key="2">
    <source>
        <dbReference type="EMBL" id="UQS86024.1"/>
    </source>
</evidence>
<dbReference type="InterPro" id="IPR038071">
    <property type="entry name" value="UROD/MetE-like_sf"/>
</dbReference>
<organism evidence="2 3">
    <name type="scientific">Nicoliella spurrieriana</name>
    <dbReference type="NCBI Taxonomy" id="2925830"/>
    <lineage>
        <taxon>Bacteria</taxon>
        <taxon>Bacillati</taxon>
        <taxon>Bacillota</taxon>
        <taxon>Bacilli</taxon>
        <taxon>Lactobacillales</taxon>
        <taxon>Lactobacillaceae</taxon>
        <taxon>Nicoliella</taxon>
    </lineage>
</organism>
<accession>A0A976X4R7</accession>
<dbReference type="Proteomes" id="UP000831181">
    <property type="component" value="Plasmid p1unnamed"/>
</dbReference>
<feature type="domain" description="Uroporphyrinogen decarboxylase (URO-D)" evidence="1">
    <location>
        <begin position="79"/>
        <end position="337"/>
    </location>
</feature>
<evidence type="ECO:0000259" key="1">
    <source>
        <dbReference type="Pfam" id="PF01208"/>
    </source>
</evidence>
<dbReference type="SUPFAM" id="SSF51726">
    <property type="entry name" value="UROD/MetE-like"/>
    <property type="match status" value="1"/>
</dbReference>
<sequence>MALSRAEVLAAFSGATETQVPFSVWHHFNPNAHTLATVSSAIFKNDVNGEHEYVKNVDSDFVKLMDDGYFTYGLQDVDDPSDLNSLAQIKEINDDNPWLTGQYELISQQIAGIEGQKIIFSNVFSAITLFKWALGMNTPNQDTSKSNQLFADLYLKAPKIVTNALKVINQDIIKQVQIGKQAGVNGVFFSTQEIQDARIDQDFFESVQKPLDQEIINAINHDFELGILHVCGHNGAKNHLPWFVDYDLPIINWSTDIDGYPLSAGKQLFDNKVVLGGLGSTESDLLYKGTQTQIQAKVDQLIDDAGTAGVIIGADCTIPRDTPDEHIRWAAEAAHSYLDRKKAR</sequence>
<dbReference type="InterPro" id="IPR000257">
    <property type="entry name" value="Uroporphyrinogen_deCOase"/>
</dbReference>
<reference evidence="2" key="1">
    <citation type="journal article" date="2022" name="Int. J. Syst. Evol. Microbiol.">
        <title>Apilactobacillus apisilvae sp. nov., Nicolia spurrieriana gen. nov. sp. nov., Bombilactobacillus folatiphilus sp. nov. and Bombilactobacillus thymidiniphilus sp. nov., four new lactic acid bacterial isolates from stingless bees Tetragonula carbonaria and Austroplebeia australis.</title>
        <authorList>
            <person name="Oliphant S.A."/>
            <person name="Watson-Haigh N.S."/>
            <person name="Sumby K.M."/>
            <person name="Gardner J."/>
            <person name="Groom S."/>
            <person name="Jiranek V."/>
        </authorList>
    </citation>
    <scope>NUCLEOTIDE SEQUENCE</scope>
    <source>
        <strain evidence="2">SGEP1_A5</strain>
    </source>
</reference>
<gene>
    <name evidence="2" type="ORF">MOO44_01510</name>
</gene>
<dbReference type="InterPro" id="IPR052024">
    <property type="entry name" value="Methanogen_methyltrans"/>
</dbReference>
<dbReference type="AlphaFoldDB" id="A0A976X4R7"/>
<dbReference type="GO" id="GO:0004853">
    <property type="term" value="F:uroporphyrinogen decarboxylase activity"/>
    <property type="evidence" value="ECO:0007669"/>
    <property type="project" value="InterPro"/>
</dbReference>
<dbReference type="EMBL" id="CP093360">
    <property type="protein sequence ID" value="UQS86024.1"/>
    <property type="molecule type" value="Genomic_DNA"/>
</dbReference>
<dbReference type="GO" id="GO:0006779">
    <property type="term" value="P:porphyrin-containing compound biosynthetic process"/>
    <property type="evidence" value="ECO:0007669"/>
    <property type="project" value="InterPro"/>
</dbReference>
<keyword evidence="3" id="KW-1185">Reference proteome</keyword>
<geneLocation type="plasmid" evidence="2 3">
    <name>p1unnamed</name>
</geneLocation>
<dbReference type="PANTHER" id="PTHR47099:SF1">
    <property type="entry name" value="METHYLCOBAMIDE:COM METHYLTRANSFERASE MTBA"/>
    <property type="match status" value="1"/>
</dbReference>
<dbReference type="Pfam" id="PF01208">
    <property type="entry name" value="URO-D"/>
    <property type="match status" value="1"/>
</dbReference>
<dbReference type="RefSeq" id="WP_260115832.1">
    <property type="nucleotide sequence ID" value="NZ_CP093360.1"/>
</dbReference>
<name>A0A976X4R7_9LACO</name>
<dbReference type="Gene3D" id="3.20.20.210">
    <property type="match status" value="1"/>
</dbReference>
<proteinExistence type="predicted"/>
<evidence type="ECO:0000313" key="3">
    <source>
        <dbReference type="Proteomes" id="UP000831181"/>
    </source>
</evidence>
<keyword evidence="2" id="KW-0614">Plasmid</keyword>